<accession>A0A9D4U0P8</accession>
<reference evidence="2" key="1">
    <citation type="submission" date="2021-01" db="EMBL/GenBank/DDBJ databases">
        <title>Adiantum capillus-veneris genome.</title>
        <authorList>
            <person name="Fang Y."/>
            <person name="Liao Q."/>
        </authorList>
    </citation>
    <scope>NUCLEOTIDE SEQUENCE</scope>
    <source>
        <strain evidence="2">H3</strain>
        <tissue evidence="2">Leaf</tissue>
    </source>
</reference>
<protein>
    <submittedName>
        <fullName evidence="2">Uncharacterized protein</fullName>
    </submittedName>
</protein>
<dbReference type="AlphaFoldDB" id="A0A9D4U0P8"/>
<dbReference type="Proteomes" id="UP000886520">
    <property type="component" value="Chromosome 25"/>
</dbReference>
<feature type="region of interest" description="Disordered" evidence="1">
    <location>
        <begin position="1"/>
        <end position="61"/>
    </location>
</feature>
<evidence type="ECO:0000313" key="2">
    <source>
        <dbReference type="EMBL" id="KAI5059173.1"/>
    </source>
</evidence>
<organism evidence="2 3">
    <name type="scientific">Adiantum capillus-veneris</name>
    <name type="common">Maidenhair fern</name>
    <dbReference type="NCBI Taxonomy" id="13818"/>
    <lineage>
        <taxon>Eukaryota</taxon>
        <taxon>Viridiplantae</taxon>
        <taxon>Streptophyta</taxon>
        <taxon>Embryophyta</taxon>
        <taxon>Tracheophyta</taxon>
        <taxon>Polypodiopsida</taxon>
        <taxon>Polypodiidae</taxon>
        <taxon>Polypodiales</taxon>
        <taxon>Pteridineae</taxon>
        <taxon>Pteridaceae</taxon>
        <taxon>Vittarioideae</taxon>
        <taxon>Adiantum</taxon>
    </lineage>
</organism>
<evidence type="ECO:0000313" key="3">
    <source>
        <dbReference type="Proteomes" id="UP000886520"/>
    </source>
</evidence>
<feature type="compositionally biased region" description="Basic residues" evidence="1">
    <location>
        <begin position="1"/>
        <end position="11"/>
    </location>
</feature>
<name>A0A9D4U0P8_ADICA</name>
<gene>
    <name evidence="2" type="ORF">GOP47_0025492</name>
</gene>
<dbReference type="EMBL" id="JABFUD020000025">
    <property type="protein sequence ID" value="KAI5059173.1"/>
    <property type="molecule type" value="Genomic_DNA"/>
</dbReference>
<sequence length="76" mass="8502">MFRKQVTRRTTRPSGEQGSVGAIFGQARPEQKEGSQVGAEEHGRVQEPAGDGNPYRSWGFGMHEQVCRSQELQKRS</sequence>
<proteinExistence type="predicted"/>
<evidence type="ECO:0000256" key="1">
    <source>
        <dbReference type="SAM" id="MobiDB-lite"/>
    </source>
</evidence>
<comment type="caution">
    <text evidence="2">The sequence shown here is derived from an EMBL/GenBank/DDBJ whole genome shotgun (WGS) entry which is preliminary data.</text>
</comment>
<keyword evidence="3" id="KW-1185">Reference proteome</keyword>
<feature type="compositionally biased region" description="Basic and acidic residues" evidence="1">
    <location>
        <begin position="29"/>
        <end position="45"/>
    </location>
</feature>